<gene>
    <name evidence="1" type="ORF">I7822_12275</name>
</gene>
<evidence type="ECO:0000313" key="1">
    <source>
        <dbReference type="EMBL" id="MBO1512446.1"/>
    </source>
</evidence>
<accession>A0ABS3N2C7</accession>
<name>A0ABS3N2C7_9BACI</name>
<organism evidence="1 2">
    <name type="scientific">Metabacillus bambusae</name>
    <dbReference type="NCBI Taxonomy" id="2795218"/>
    <lineage>
        <taxon>Bacteria</taxon>
        <taxon>Bacillati</taxon>
        <taxon>Bacillota</taxon>
        <taxon>Bacilli</taxon>
        <taxon>Bacillales</taxon>
        <taxon>Bacillaceae</taxon>
        <taxon>Metabacillus</taxon>
    </lineage>
</organism>
<dbReference type="Proteomes" id="UP000663981">
    <property type="component" value="Unassembled WGS sequence"/>
</dbReference>
<dbReference type="EMBL" id="JAGDEL010000008">
    <property type="protein sequence ID" value="MBO1512446.1"/>
    <property type="molecule type" value="Genomic_DNA"/>
</dbReference>
<dbReference type="Pfam" id="PF17452">
    <property type="entry name" value="YnfE"/>
    <property type="match status" value="1"/>
</dbReference>
<proteinExistence type="predicted"/>
<keyword evidence="2" id="KW-1185">Reference proteome</keyword>
<comment type="caution">
    <text evidence="1">The sequence shown here is derived from an EMBL/GenBank/DDBJ whole genome shotgun (WGS) entry which is preliminary data.</text>
</comment>
<sequence>MEELKQYVDIVKKNFETMNAPDYEGKEADLINQKEDLVNYEEYLKENSTSLESFDKIVSATVDYASNEISYSELEGIFNRLTK</sequence>
<reference evidence="1 2" key="1">
    <citation type="submission" date="2021-03" db="EMBL/GenBank/DDBJ databases">
        <title>Whole genome sequence of Metabacillus bambusae BG109.</title>
        <authorList>
            <person name="Jeong J.W."/>
        </authorList>
    </citation>
    <scope>NUCLEOTIDE SEQUENCE [LARGE SCALE GENOMIC DNA]</scope>
    <source>
        <strain evidence="1 2">BG109</strain>
    </source>
</reference>
<dbReference type="RefSeq" id="WP_207978498.1">
    <property type="nucleotide sequence ID" value="NZ_JAGDEL010000008.1"/>
</dbReference>
<protein>
    <submittedName>
        <fullName evidence="1">YnfE family protein</fullName>
    </submittedName>
</protein>
<dbReference type="InterPro" id="IPR020302">
    <property type="entry name" value="YnfE-like"/>
</dbReference>
<evidence type="ECO:0000313" key="2">
    <source>
        <dbReference type="Proteomes" id="UP000663981"/>
    </source>
</evidence>